<organism evidence="1 2">
    <name type="scientific">Pseudanabaena cinerea FACHB-1277</name>
    <dbReference type="NCBI Taxonomy" id="2949581"/>
    <lineage>
        <taxon>Bacteria</taxon>
        <taxon>Bacillati</taxon>
        <taxon>Cyanobacteriota</taxon>
        <taxon>Cyanophyceae</taxon>
        <taxon>Pseudanabaenales</taxon>
        <taxon>Pseudanabaenaceae</taxon>
        <taxon>Pseudanabaena</taxon>
        <taxon>Pseudanabaena cinerea</taxon>
    </lineage>
</organism>
<evidence type="ECO:0000313" key="2">
    <source>
        <dbReference type="Proteomes" id="UP000631421"/>
    </source>
</evidence>
<proteinExistence type="predicted"/>
<evidence type="ECO:0008006" key="3">
    <source>
        <dbReference type="Google" id="ProtNLM"/>
    </source>
</evidence>
<comment type="caution">
    <text evidence="1">The sequence shown here is derived from an EMBL/GenBank/DDBJ whole genome shotgun (WGS) entry which is preliminary data.</text>
</comment>
<gene>
    <name evidence="1" type="ORF">H6F44_07830</name>
</gene>
<reference evidence="1" key="2">
    <citation type="submission" date="2020-08" db="EMBL/GenBank/DDBJ databases">
        <authorList>
            <person name="Chen M."/>
            <person name="Teng W."/>
            <person name="Zhao L."/>
            <person name="Hu C."/>
            <person name="Zhou Y."/>
            <person name="Han B."/>
            <person name="Song L."/>
            <person name="Shu W."/>
        </authorList>
    </citation>
    <scope>NUCLEOTIDE SEQUENCE</scope>
    <source>
        <strain evidence="1">FACHB-1277</strain>
    </source>
</reference>
<evidence type="ECO:0000313" key="1">
    <source>
        <dbReference type="EMBL" id="MBD2150031.1"/>
    </source>
</evidence>
<accession>A0A926USL1</accession>
<dbReference type="EMBL" id="JACJPY010000018">
    <property type="protein sequence ID" value="MBD2150031.1"/>
    <property type="molecule type" value="Genomic_DNA"/>
</dbReference>
<name>A0A926USL1_9CYAN</name>
<protein>
    <recommendedName>
        <fullName evidence="3">Lipoprotein</fullName>
    </recommendedName>
</protein>
<dbReference type="PROSITE" id="PS51257">
    <property type="entry name" value="PROKAR_LIPOPROTEIN"/>
    <property type="match status" value="1"/>
</dbReference>
<reference evidence="1" key="1">
    <citation type="journal article" date="2015" name="ISME J.">
        <title>Draft Genome Sequence of Streptomyces incarnatus NRRL8089, which Produces the Nucleoside Antibiotic Sinefungin.</title>
        <authorList>
            <person name="Oshima K."/>
            <person name="Hattori M."/>
            <person name="Shimizu H."/>
            <person name="Fukuda K."/>
            <person name="Nemoto M."/>
            <person name="Inagaki K."/>
            <person name="Tamura T."/>
        </authorList>
    </citation>
    <scope>NUCLEOTIDE SEQUENCE</scope>
    <source>
        <strain evidence="1">FACHB-1277</strain>
    </source>
</reference>
<dbReference type="RefSeq" id="WP_190350402.1">
    <property type="nucleotide sequence ID" value="NZ_JACJPY010000018.1"/>
</dbReference>
<dbReference type="AlphaFoldDB" id="A0A926USL1"/>
<keyword evidence="2" id="KW-1185">Reference proteome</keyword>
<sequence>MSDRRLTLISLLLTGCGYLPQINPVPTVTVTATVTATPEAKAPAAVAPIASPNPSPKALPQAKDTYEIRYEGKAGVSVTGMYSIHKRDDFGAGQIEEVKGVLPFSVKLELPNNASVGASLHTFEDNVKPKVFIRKNGKECGKVLFSGSAIPDPESSKACLPDDATP</sequence>
<dbReference type="Proteomes" id="UP000631421">
    <property type="component" value="Unassembled WGS sequence"/>
</dbReference>